<proteinExistence type="predicted"/>
<protein>
    <submittedName>
        <fullName evidence="1">Aminomethyltransferase</fullName>
        <ecNumber evidence="1">2.1.2.10</ecNumber>
    </submittedName>
</protein>
<dbReference type="PANTHER" id="PTHR43757:SF2">
    <property type="entry name" value="AMINOMETHYLTRANSFERASE, MITOCHONDRIAL"/>
    <property type="match status" value="1"/>
</dbReference>
<evidence type="ECO:0000313" key="1">
    <source>
        <dbReference type="EMBL" id="GAL27629.1"/>
    </source>
</evidence>
<evidence type="ECO:0000313" key="2">
    <source>
        <dbReference type="Proteomes" id="UP000029223"/>
    </source>
</evidence>
<gene>
    <name evidence="1" type="ORF">JCM19239_1051</name>
</gene>
<dbReference type="GO" id="GO:0004047">
    <property type="term" value="F:aminomethyltransferase activity"/>
    <property type="evidence" value="ECO:0007669"/>
    <property type="project" value="UniProtKB-EC"/>
</dbReference>
<dbReference type="EMBL" id="BBMS01000031">
    <property type="protein sequence ID" value="GAL27629.1"/>
    <property type="molecule type" value="Genomic_DNA"/>
</dbReference>
<dbReference type="InterPro" id="IPR027266">
    <property type="entry name" value="TrmE/GcvT-like"/>
</dbReference>
<keyword evidence="1" id="KW-0808">Transferase</keyword>
<dbReference type="EC" id="2.1.2.10" evidence="1"/>
<comment type="caution">
    <text evidence="1">The sequence shown here is derived from an EMBL/GenBank/DDBJ whole genome shotgun (WGS) entry which is preliminary data.</text>
</comment>
<name>A0ABQ0JFT9_9VIBR</name>
<dbReference type="Proteomes" id="UP000029223">
    <property type="component" value="Unassembled WGS sequence"/>
</dbReference>
<sequence>MAQEQATQDLLKTPLHALHVSVGAKMVPFAGYDMPVQYPLGVKKEHLTVVMLRDCSMFRTWDKFVCTVQTPLKSSKHWFL</sequence>
<reference evidence="2" key="1">
    <citation type="submission" date="2014-09" db="EMBL/GenBank/DDBJ databases">
        <title>Vibrio variabilis JCM 19239. (C206) whole genome shotgun sequence.</title>
        <authorList>
            <person name="Sawabe T."/>
            <person name="Meirelles P."/>
            <person name="Nakanishi M."/>
            <person name="Sayaka M."/>
            <person name="Hattori M."/>
            <person name="Ohkuma M."/>
        </authorList>
    </citation>
    <scope>NUCLEOTIDE SEQUENCE [LARGE SCALE GENOMIC DNA]</scope>
    <source>
        <strain evidence="2">JCM 19239</strain>
    </source>
</reference>
<keyword evidence="2" id="KW-1185">Reference proteome</keyword>
<dbReference type="Gene3D" id="3.30.1360.120">
    <property type="entry name" value="Probable tRNA modification gtpase trme, domain 1"/>
    <property type="match status" value="1"/>
</dbReference>
<organism evidence="1 2">
    <name type="scientific">Vibrio variabilis</name>
    <dbReference type="NCBI Taxonomy" id="990271"/>
    <lineage>
        <taxon>Bacteria</taxon>
        <taxon>Pseudomonadati</taxon>
        <taxon>Pseudomonadota</taxon>
        <taxon>Gammaproteobacteria</taxon>
        <taxon>Vibrionales</taxon>
        <taxon>Vibrionaceae</taxon>
        <taxon>Vibrio</taxon>
    </lineage>
</organism>
<dbReference type="PANTHER" id="PTHR43757">
    <property type="entry name" value="AMINOMETHYLTRANSFERASE"/>
    <property type="match status" value="1"/>
</dbReference>
<reference evidence="2" key="2">
    <citation type="submission" date="2014-09" db="EMBL/GenBank/DDBJ databases">
        <authorList>
            <consortium name="NBRP consortium"/>
            <person name="Sawabe T."/>
            <person name="Meirelles P."/>
            <person name="Nakanishi M."/>
            <person name="Sayaka M."/>
            <person name="Hattori M."/>
            <person name="Ohkuma M."/>
        </authorList>
    </citation>
    <scope>NUCLEOTIDE SEQUENCE [LARGE SCALE GENOMIC DNA]</scope>
    <source>
        <strain evidence="2">JCM 19239</strain>
    </source>
</reference>
<dbReference type="SUPFAM" id="SSF103025">
    <property type="entry name" value="Folate-binding domain"/>
    <property type="match status" value="1"/>
</dbReference>
<dbReference type="InterPro" id="IPR028896">
    <property type="entry name" value="GcvT/YgfZ/DmdA"/>
</dbReference>
<accession>A0ABQ0JFT9</accession>